<proteinExistence type="predicted"/>
<dbReference type="AlphaFoldDB" id="A0A7W0C641"/>
<evidence type="ECO:0000313" key="2">
    <source>
        <dbReference type="EMBL" id="MBA2879730.1"/>
    </source>
</evidence>
<evidence type="ECO:0000313" key="3">
    <source>
        <dbReference type="Proteomes" id="UP000525298"/>
    </source>
</evidence>
<reference evidence="2 3" key="1">
    <citation type="submission" date="2020-07" db="EMBL/GenBank/DDBJ databases">
        <title>Genomic Encyclopedia of Type Strains, Phase IV (KMG-IV): sequencing the most valuable type-strain genomes for metagenomic binning, comparative biology and taxonomic classification.</title>
        <authorList>
            <person name="Goeker M."/>
        </authorList>
    </citation>
    <scope>NUCLEOTIDE SEQUENCE [LARGE SCALE GENOMIC DNA]</scope>
    <source>
        <strain evidence="2 3">DSM 17721</strain>
    </source>
</reference>
<keyword evidence="2" id="KW-0456">Lyase</keyword>
<dbReference type="RefSeq" id="WP_181549435.1">
    <property type="nucleotide sequence ID" value="NZ_JACDUS010000001.1"/>
</dbReference>
<evidence type="ECO:0000256" key="1">
    <source>
        <dbReference type="SAM" id="SignalP"/>
    </source>
</evidence>
<sequence length="76" mass="7981">MLQYRILGTALIALVAAALCMPAPVPAQENASRPRAVVENAVHDWGAVYAGEKIIHSFVIANQGDAPLEIGSVRTG</sequence>
<name>A0A7W0C641_9BACT</name>
<accession>A0A7W0C641</accession>
<keyword evidence="3" id="KW-1185">Reference proteome</keyword>
<feature type="signal peptide" evidence="1">
    <location>
        <begin position="1"/>
        <end position="27"/>
    </location>
</feature>
<dbReference type="GO" id="GO:0016829">
    <property type="term" value="F:lyase activity"/>
    <property type="evidence" value="ECO:0007669"/>
    <property type="project" value="UniProtKB-KW"/>
</dbReference>
<dbReference type="EMBL" id="JACDUS010000001">
    <property type="protein sequence ID" value="MBA2879730.1"/>
    <property type="molecule type" value="Genomic_DNA"/>
</dbReference>
<comment type="caution">
    <text evidence="2">The sequence shown here is derived from an EMBL/GenBank/DDBJ whole genome shotgun (WGS) entry which is preliminary data.</text>
</comment>
<dbReference type="Proteomes" id="UP000525298">
    <property type="component" value="Unassembled WGS sequence"/>
</dbReference>
<organism evidence="2 3">
    <name type="scientific">Desulfosalsimonas propionicica</name>
    <dbReference type="NCBI Taxonomy" id="332175"/>
    <lineage>
        <taxon>Bacteria</taxon>
        <taxon>Pseudomonadati</taxon>
        <taxon>Thermodesulfobacteriota</taxon>
        <taxon>Desulfobacteria</taxon>
        <taxon>Desulfobacterales</taxon>
        <taxon>Desulfosalsimonadaceae</taxon>
        <taxon>Desulfosalsimonas</taxon>
    </lineage>
</organism>
<feature type="chain" id="PRO_5030556664" evidence="1">
    <location>
        <begin position="28"/>
        <end position="76"/>
    </location>
</feature>
<gene>
    <name evidence="2" type="ORF">HNR65_000037</name>
</gene>
<keyword evidence="1" id="KW-0732">Signal</keyword>
<protein>
    <submittedName>
        <fullName evidence="2">Streptogramin lyase</fullName>
    </submittedName>
</protein>